<evidence type="ECO:0000256" key="5">
    <source>
        <dbReference type="ARBA" id="ARBA00023163"/>
    </source>
</evidence>
<dbReference type="SMART" id="SM00448">
    <property type="entry name" value="REC"/>
    <property type="match status" value="1"/>
</dbReference>
<proteinExistence type="predicted"/>
<name>A0ABP9G589_9SPHI</name>
<feature type="domain" description="OmpR/PhoB-type" evidence="9">
    <location>
        <begin position="131"/>
        <end position="229"/>
    </location>
</feature>
<keyword evidence="2" id="KW-0902">Two-component regulatory system</keyword>
<accession>A0ABP9G589</accession>
<evidence type="ECO:0000256" key="2">
    <source>
        <dbReference type="ARBA" id="ARBA00023012"/>
    </source>
</evidence>
<dbReference type="PANTHER" id="PTHR48111:SF22">
    <property type="entry name" value="REGULATOR OF RPOS"/>
    <property type="match status" value="1"/>
</dbReference>
<dbReference type="InterPro" id="IPR039420">
    <property type="entry name" value="WalR-like"/>
</dbReference>
<evidence type="ECO:0000259" key="8">
    <source>
        <dbReference type="PROSITE" id="PS50110"/>
    </source>
</evidence>
<keyword evidence="11" id="KW-1185">Reference proteome</keyword>
<dbReference type="SMART" id="SM00862">
    <property type="entry name" value="Trans_reg_C"/>
    <property type="match status" value="1"/>
</dbReference>
<dbReference type="CDD" id="cd17574">
    <property type="entry name" value="REC_OmpR"/>
    <property type="match status" value="1"/>
</dbReference>
<organism evidence="10 11">
    <name type="scientific">Mucilaginibacter defluvii</name>
    <dbReference type="NCBI Taxonomy" id="1196019"/>
    <lineage>
        <taxon>Bacteria</taxon>
        <taxon>Pseudomonadati</taxon>
        <taxon>Bacteroidota</taxon>
        <taxon>Sphingobacteriia</taxon>
        <taxon>Sphingobacteriales</taxon>
        <taxon>Sphingobacteriaceae</taxon>
        <taxon>Mucilaginibacter</taxon>
    </lineage>
</organism>
<dbReference type="InterPro" id="IPR001789">
    <property type="entry name" value="Sig_transdc_resp-reg_receiver"/>
</dbReference>
<dbReference type="CDD" id="cd00383">
    <property type="entry name" value="trans_reg_C"/>
    <property type="match status" value="1"/>
</dbReference>
<dbReference type="PROSITE" id="PS51755">
    <property type="entry name" value="OMPR_PHOB"/>
    <property type="match status" value="1"/>
</dbReference>
<dbReference type="Pfam" id="PF00072">
    <property type="entry name" value="Response_reg"/>
    <property type="match status" value="1"/>
</dbReference>
<keyword evidence="5" id="KW-0804">Transcription</keyword>
<keyword evidence="4 7" id="KW-0238">DNA-binding</keyword>
<evidence type="ECO:0000256" key="6">
    <source>
        <dbReference type="PROSITE-ProRule" id="PRU00169"/>
    </source>
</evidence>
<feature type="modified residue" description="4-aspartylphosphate" evidence="6">
    <location>
        <position position="56"/>
    </location>
</feature>
<dbReference type="InterPro" id="IPR036388">
    <property type="entry name" value="WH-like_DNA-bd_sf"/>
</dbReference>
<dbReference type="Pfam" id="PF00486">
    <property type="entry name" value="Trans_reg_C"/>
    <property type="match status" value="1"/>
</dbReference>
<reference evidence="11" key="1">
    <citation type="journal article" date="2019" name="Int. J. Syst. Evol. Microbiol.">
        <title>The Global Catalogue of Microorganisms (GCM) 10K type strain sequencing project: providing services to taxonomists for standard genome sequencing and annotation.</title>
        <authorList>
            <consortium name="The Broad Institute Genomics Platform"/>
            <consortium name="The Broad Institute Genome Sequencing Center for Infectious Disease"/>
            <person name="Wu L."/>
            <person name="Ma J."/>
        </authorList>
    </citation>
    <scope>NUCLEOTIDE SEQUENCE [LARGE SCALE GENOMIC DNA]</scope>
    <source>
        <strain evidence="11">JCM 18283</strain>
    </source>
</reference>
<feature type="DNA-binding region" description="OmpR/PhoB-type" evidence="7">
    <location>
        <begin position="131"/>
        <end position="229"/>
    </location>
</feature>
<evidence type="ECO:0000256" key="3">
    <source>
        <dbReference type="ARBA" id="ARBA00023015"/>
    </source>
</evidence>
<dbReference type="Proteomes" id="UP001501436">
    <property type="component" value="Unassembled WGS sequence"/>
</dbReference>
<evidence type="ECO:0000256" key="4">
    <source>
        <dbReference type="ARBA" id="ARBA00023125"/>
    </source>
</evidence>
<protein>
    <submittedName>
        <fullName evidence="10">Response regulator transcription factor</fullName>
    </submittedName>
</protein>
<feature type="domain" description="Response regulatory" evidence="8">
    <location>
        <begin position="7"/>
        <end position="121"/>
    </location>
</feature>
<comment type="caution">
    <text evidence="10">The sequence shown here is derived from an EMBL/GenBank/DDBJ whole genome shotgun (WGS) entry which is preliminary data.</text>
</comment>
<keyword evidence="1 6" id="KW-0597">Phosphoprotein</keyword>
<evidence type="ECO:0000259" key="9">
    <source>
        <dbReference type="PROSITE" id="PS51755"/>
    </source>
</evidence>
<dbReference type="PANTHER" id="PTHR48111">
    <property type="entry name" value="REGULATOR OF RPOS"/>
    <property type="match status" value="1"/>
</dbReference>
<keyword evidence="3" id="KW-0805">Transcription regulation</keyword>
<sequence>MILKDKKVLVVEDEPGLASVISRGLAAAGMEVSIAPDGITGLQMATNYQFDLLILDIMLPGMNGVQICREVRKKDDAIPIMMLTALSSTENVITGLDSGADDYIVKPFKLAELEARIRTLMRRSRNNTAPKDVINVADLEVDLVSKTAKRADKQINLTATEYRLLEYFVKNPNKVLSRIQILENVWDIDFNMGTNVVDVYVNYLRKKLDNNYETRLIQTVFGMGYMFKTDGE</sequence>
<dbReference type="PROSITE" id="PS50110">
    <property type="entry name" value="RESPONSE_REGULATORY"/>
    <property type="match status" value="1"/>
</dbReference>
<evidence type="ECO:0000256" key="1">
    <source>
        <dbReference type="ARBA" id="ARBA00022553"/>
    </source>
</evidence>
<dbReference type="InterPro" id="IPR001867">
    <property type="entry name" value="OmpR/PhoB-type_DNA-bd"/>
</dbReference>
<evidence type="ECO:0000313" key="11">
    <source>
        <dbReference type="Proteomes" id="UP001501436"/>
    </source>
</evidence>
<gene>
    <name evidence="10" type="ORF">GCM10023313_36070</name>
</gene>
<evidence type="ECO:0000256" key="7">
    <source>
        <dbReference type="PROSITE-ProRule" id="PRU01091"/>
    </source>
</evidence>
<dbReference type="Gene3D" id="1.10.10.10">
    <property type="entry name" value="Winged helix-like DNA-binding domain superfamily/Winged helix DNA-binding domain"/>
    <property type="match status" value="1"/>
</dbReference>
<dbReference type="EMBL" id="BAABJI010000004">
    <property type="protein sequence ID" value="GAA4928232.1"/>
    <property type="molecule type" value="Genomic_DNA"/>
</dbReference>
<dbReference type="SUPFAM" id="SSF52172">
    <property type="entry name" value="CheY-like"/>
    <property type="match status" value="1"/>
</dbReference>
<dbReference type="InterPro" id="IPR011006">
    <property type="entry name" value="CheY-like_superfamily"/>
</dbReference>
<dbReference type="InterPro" id="IPR016032">
    <property type="entry name" value="Sig_transdc_resp-reg_C-effctor"/>
</dbReference>
<dbReference type="RefSeq" id="WP_345333533.1">
    <property type="nucleotide sequence ID" value="NZ_BAABJI010000004.1"/>
</dbReference>
<dbReference type="Gene3D" id="3.40.50.2300">
    <property type="match status" value="1"/>
</dbReference>
<evidence type="ECO:0000313" key="10">
    <source>
        <dbReference type="EMBL" id="GAA4928232.1"/>
    </source>
</evidence>
<dbReference type="Gene3D" id="6.10.250.690">
    <property type="match status" value="1"/>
</dbReference>
<dbReference type="SUPFAM" id="SSF46894">
    <property type="entry name" value="C-terminal effector domain of the bipartite response regulators"/>
    <property type="match status" value="1"/>
</dbReference>